<protein>
    <submittedName>
        <fullName evidence="6">ATP-binding protein</fullName>
    </submittedName>
</protein>
<proteinExistence type="inferred from homology"/>
<feature type="domain" description="AAA+ ATPase" evidence="5">
    <location>
        <begin position="269"/>
        <end position="405"/>
    </location>
</feature>
<dbReference type="Pfam" id="PF00004">
    <property type="entry name" value="AAA"/>
    <property type="match status" value="1"/>
</dbReference>
<dbReference type="GO" id="GO:0016887">
    <property type="term" value="F:ATP hydrolysis activity"/>
    <property type="evidence" value="ECO:0007669"/>
    <property type="project" value="InterPro"/>
</dbReference>
<dbReference type="InterPro" id="IPR003593">
    <property type="entry name" value="AAA+_ATPase"/>
</dbReference>
<name>A0A4U1J861_9BACT</name>
<dbReference type="PROSITE" id="PS00674">
    <property type="entry name" value="AAA"/>
    <property type="match status" value="1"/>
</dbReference>
<dbReference type="InterPro" id="IPR050221">
    <property type="entry name" value="26S_Proteasome_ATPase"/>
</dbReference>
<evidence type="ECO:0000259" key="5">
    <source>
        <dbReference type="SMART" id="SM00382"/>
    </source>
</evidence>
<accession>A0A4U1J861</accession>
<evidence type="ECO:0000256" key="1">
    <source>
        <dbReference type="ARBA" id="ARBA00006914"/>
    </source>
</evidence>
<dbReference type="GO" id="GO:0005524">
    <property type="term" value="F:ATP binding"/>
    <property type="evidence" value="ECO:0007669"/>
    <property type="project" value="UniProtKB-KW"/>
</dbReference>
<dbReference type="Proteomes" id="UP000309215">
    <property type="component" value="Unassembled WGS sequence"/>
</dbReference>
<comment type="similarity">
    <text evidence="1 4">Belongs to the AAA ATPase family.</text>
</comment>
<evidence type="ECO:0000256" key="4">
    <source>
        <dbReference type="RuleBase" id="RU003651"/>
    </source>
</evidence>
<gene>
    <name evidence="6" type="ORF">E8A74_25590</name>
</gene>
<dbReference type="InterPro" id="IPR027417">
    <property type="entry name" value="P-loop_NTPase"/>
</dbReference>
<dbReference type="InterPro" id="IPR003960">
    <property type="entry name" value="ATPase_AAA_CS"/>
</dbReference>
<dbReference type="Gene3D" id="3.40.50.300">
    <property type="entry name" value="P-loop containing nucleotide triphosphate hydrolases"/>
    <property type="match status" value="1"/>
</dbReference>
<comment type="caution">
    <text evidence="6">The sequence shown here is derived from an EMBL/GenBank/DDBJ whole genome shotgun (WGS) entry which is preliminary data.</text>
</comment>
<keyword evidence="3 4" id="KW-0067">ATP-binding</keyword>
<dbReference type="AlphaFoldDB" id="A0A4U1J861"/>
<dbReference type="SUPFAM" id="SSF52540">
    <property type="entry name" value="P-loop containing nucleoside triphosphate hydrolases"/>
    <property type="match status" value="1"/>
</dbReference>
<dbReference type="OrthoDB" id="9809379at2"/>
<keyword evidence="7" id="KW-1185">Reference proteome</keyword>
<keyword evidence="2 4" id="KW-0547">Nucleotide-binding</keyword>
<reference evidence="6 7" key="1">
    <citation type="submission" date="2019-04" db="EMBL/GenBank/DDBJ databases">
        <authorList>
            <person name="Li Y."/>
            <person name="Wang J."/>
        </authorList>
    </citation>
    <scope>NUCLEOTIDE SEQUENCE [LARGE SCALE GENOMIC DNA]</scope>
    <source>
        <strain evidence="6 7">DSM 14668</strain>
    </source>
</reference>
<evidence type="ECO:0000256" key="2">
    <source>
        <dbReference type="ARBA" id="ARBA00022741"/>
    </source>
</evidence>
<evidence type="ECO:0000256" key="3">
    <source>
        <dbReference type="ARBA" id="ARBA00022840"/>
    </source>
</evidence>
<evidence type="ECO:0000313" key="7">
    <source>
        <dbReference type="Proteomes" id="UP000309215"/>
    </source>
</evidence>
<dbReference type="PANTHER" id="PTHR23073">
    <property type="entry name" value="26S PROTEASOME REGULATORY SUBUNIT"/>
    <property type="match status" value="1"/>
</dbReference>
<dbReference type="InterPro" id="IPR003959">
    <property type="entry name" value="ATPase_AAA_core"/>
</dbReference>
<dbReference type="SMART" id="SM00382">
    <property type="entry name" value="AAA"/>
    <property type="match status" value="1"/>
</dbReference>
<dbReference type="EMBL" id="SSMQ01000028">
    <property type="protein sequence ID" value="TKD03576.1"/>
    <property type="molecule type" value="Genomic_DNA"/>
</dbReference>
<sequence length="485" mass="53831">MTFHVRTCPLRIPISMPVSVRSLPFDRQARRRFHAAAGNTTMPDPASQLLPYDQIKQQLDVGAVACLASASPDLVNAQLPAISYKKSTITIELSFQSLPKEAFFPIVDVLAQYFRYFTEFRRSYFGVVVVADHHSPFERRMSDRKKPGEAPELPPPMKVTFRFDPKGHGVVSFEKEALLLQEEINCILDVLRRYAFHTGDAANASSPKQKLAELGAVVFEASPAFSEDRIAGYERTKREVRETIVLPLLHPEIFMAVGEMARTRPGASVPRAVLFEGPPGTGKTTMARIIASQSGIPLVYVPVESIMSKWFGESEKRLDQIFDRAGALPRSIVFLDEIDAFAGSRDRAMHEGTRRILSVLLRQMQGLVDTSNVVVIGATNRKDDLDPALLSRFNLFVHFPLPDAEERAAILAYYAKHLGPEELRSLAEKAEGRSGRELEDGCGVAERMWASQIIATNASVTPPPVETYATAFRLKFRGSEKGGVT</sequence>
<evidence type="ECO:0000313" key="6">
    <source>
        <dbReference type="EMBL" id="TKD03576.1"/>
    </source>
</evidence>
<organism evidence="6 7">
    <name type="scientific">Polyangium fumosum</name>
    <dbReference type="NCBI Taxonomy" id="889272"/>
    <lineage>
        <taxon>Bacteria</taxon>
        <taxon>Pseudomonadati</taxon>
        <taxon>Myxococcota</taxon>
        <taxon>Polyangia</taxon>
        <taxon>Polyangiales</taxon>
        <taxon>Polyangiaceae</taxon>
        <taxon>Polyangium</taxon>
    </lineage>
</organism>